<dbReference type="AlphaFoldDB" id="A0A800MSN1"/>
<reference evidence="1 2" key="1">
    <citation type="journal article" date="2020" name="G3 (Bethesda)">
        <title>Whole Genome Sequencing and Comparative Genomics of Two Nematicidal Bacillus Strains Reveals a Wide Range of Possible Virulence Factors.</title>
        <authorList>
            <person name="Susic N."/>
            <person name="Janezic S."/>
            <person name="Rupnik M."/>
            <person name="Geric Stare B."/>
        </authorList>
    </citation>
    <scope>NUCLEOTIDE SEQUENCE [LARGE SCALE GENOMIC DNA]</scope>
    <source>
        <strain evidence="1 2">I-1582</strain>
    </source>
</reference>
<evidence type="ECO:0000313" key="1">
    <source>
        <dbReference type="EMBL" id="KAF0821749.1"/>
    </source>
</evidence>
<comment type="caution">
    <text evidence="1">The sequence shown here is derived from an EMBL/GenBank/DDBJ whole genome shotgun (WGS) entry which is preliminary data.</text>
</comment>
<gene>
    <name evidence="1" type="ORF">KIS1582_4482</name>
</gene>
<sequence length="45" mass="5423">MKKMLSLSIFIFQQVKRVLRIQEWLSGKQYVKCMEHNVQNAKNIL</sequence>
<organism evidence="1 2">
    <name type="scientific">Cytobacillus firmus</name>
    <name type="common">Bacillus firmus</name>
    <dbReference type="NCBI Taxonomy" id="1399"/>
    <lineage>
        <taxon>Bacteria</taxon>
        <taxon>Bacillati</taxon>
        <taxon>Bacillota</taxon>
        <taxon>Bacilli</taxon>
        <taxon>Bacillales</taxon>
        <taxon>Bacillaceae</taxon>
        <taxon>Cytobacillus</taxon>
    </lineage>
</organism>
<accession>A0A800MSN1</accession>
<proteinExistence type="predicted"/>
<dbReference type="Proteomes" id="UP000465778">
    <property type="component" value="Unassembled WGS sequence"/>
</dbReference>
<protein>
    <submittedName>
        <fullName evidence="1">Uncharacterized protein</fullName>
    </submittedName>
</protein>
<name>A0A800MSN1_CYTFI</name>
<dbReference type="EMBL" id="VDEM01000084">
    <property type="protein sequence ID" value="KAF0821749.1"/>
    <property type="molecule type" value="Genomic_DNA"/>
</dbReference>
<evidence type="ECO:0000313" key="2">
    <source>
        <dbReference type="Proteomes" id="UP000465778"/>
    </source>
</evidence>